<comment type="caution">
    <text evidence="2">The sequence shown here is derived from an EMBL/GenBank/DDBJ whole genome shotgun (WGS) entry which is preliminary data.</text>
</comment>
<keyword evidence="3" id="KW-1185">Reference proteome</keyword>
<protein>
    <submittedName>
        <fullName evidence="2">Uncharacterized protein</fullName>
    </submittedName>
</protein>
<name>A0ABT7HQ33_9BACT</name>
<keyword evidence="1" id="KW-0472">Membrane</keyword>
<dbReference type="EMBL" id="JANURM010000003">
    <property type="protein sequence ID" value="MDL0088538.1"/>
    <property type="molecule type" value="Genomic_DNA"/>
</dbReference>
<reference evidence="2" key="1">
    <citation type="submission" date="2022-08" db="EMBL/GenBank/DDBJ databases">
        <authorList>
            <person name="Wang H."/>
        </authorList>
    </citation>
    <scope>NUCLEOTIDE SEQUENCE</scope>
    <source>
        <strain evidence="2">PS10</strain>
    </source>
</reference>
<sequence length="56" mass="6096">MILRASGAFFGAFCLYSLLVFLVQGVFLTNRLAPLIFAALLTAMGGGYWGYLSLIF</sequence>
<reference evidence="2" key="2">
    <citation type="journal article" date="2023" name="Microorganisms">
        <title>Isolation and Genomic Characteristics of Cat-Borne Campylobacter felis sp. nov. and Sheep-Borne Campylobacter ovis sp. nov.</title>
        <authorList>
            <person name="Wang H."/>
            <person name="Li Y."/>
            <person name="Gu Y."/>
            <person name="Zhou G."/>
            <person name="Chen X."/>
            <person name="Zhang X."/>
            <person name="Shao Z."/>
            <person name="Zhang J."/>
            <person name="Zhang M."/>
        </authorList>
    </citation>
    <scope>NUCLEOTIDE SEQUENCE</scope>
    <source>
        <strain evidence="2">PS10</strain>
    </source>
</reference>
<dbReference type="Proteomes" id="UP001173801">
    <property type="component" value="Unassembled WGS sequence"/>
</dbReference>
<evidence type="ECO:0000256" key="1">
    <source>
        <dbReference type="SAM" id="Phobius"/>
    </source>
</evidence>
<keyword evidence="1" id="KW-1133">Transmembrane helix</keyword>
<gene>
    <name evidence="2" type="ORF">NYG85_04015</name>
</gene>
<dbReference type="RefSeq" id="WP_284937194.1">
    <property type="nucleotide sequence ID" value="NZ_JANURM010000003.1"/>
</dbReference>
<proteinExistence type="predicted"/>
<accession>A0ABT7HQ33</accession>
<evidence type="ECO:0000313" key="2">
    <source>
        <dbReference type="EMBL" id="MDL0088538.1"/>
    </source>
</evidence>
<keyword evidence="1" id="KW-0812">Transmembrane</keyword>
<feature type="transmembrane region" description="Helical" evidence="1">
    <location>
        <begin position="33"/>
        <end position="52"/>
    </location>
</feature>
<organism evidence="2 3">
    <name type="scientific">Campylobacter gastrosuis</name>
    <dbReference type="NCBI Taxonomy" id="2974576"/>
    <lineage>
        <taxon>Bacteria</taxon>
        <taxon>Pseudomonadati</taxon>
        <taxon>Campylobacterota</taxon>
        <taxon>Epsilonproteobacteria</taxon>
        <taxon>Campylobacterales</taxon>
        <taxon>Campylobacteraceae</taxon>
        <taxon>Campylobacter</taxon>
    </lineage>
</organism>
<feature type="transmembrane region" description="Helical" evidence="1">
    <location>
        <begin position="7"/>
        <end position="27"/>
    </location>
</feature>
<evidence type="ECO:0000313" key="3">
    <source>
        <dbReference type="Proteomes" id="UP001173801"/>
    </source>
</evidence>